<protein>
    <recommendedName>
        <fullName evidence="10">von Willebrand factor A domain-containing protein 1</fullName>
    </recommendedName>
</protein>
<sequence>SCTGAEYSVEDAEGDLLFLMDSSGSILPYEFTELKEFVVDLLKPFTIGPSDVQVSFMHISDDPVLEFPFNKYMSNTALQWGLLNMEQKLGDTNTGKAMTRAKDTMFTQKAGARPDVPKVLVWLTDGASSDDILEPIQLLKDLGATIFIVSTGRGNYMELKAAASDPSERRLYYVDPDDIYVITEELRNEILEIIRAKKLRAMDITASSFRLLWPKLLSSDSDYYLIEYSPLTEPQRKSWKTVTGDETSVVLRQLHPETTYEVKLTPINNNNYNKPLMIKVTTLEDENSPQRVVISESRPRSFRVSWAPTPPGVAAYEVLYGILPGGEPRLLNIDSSQNTTIVNNLEPNTTYLVTVSAVYHSGRKKALSAKACTQDVSFQVNHLKLTDISPTSVIASWDPAKGRVLNYRVRCTRHRRSPSVRNIPAQVRSVLLTDLIPGTDNRICVKAVYKNGTGQGLCRTVHTPQQQDSLSLGTESAKSFCTQEDPCW</sequence>
<keyword evidence="7" id="KW-0084">Basement membrane</keyword>
<dbReference type="Pfam" id="PF00041">
    <property type="entry name" value="fn3"/>
    <property type="match status" value="3"/>
</dbReference>
<dbReference type="OrthoDB" id="9949424at2759"/>
<keyword evidence="9" id="KW-0325">Glycoprotein</keyword>
<dbReference type="GO" id="GO:0005604">
    <property type="term" value="C:basement membrane"/>
    <property type="evidence" value="ECO:0007669"/>
    <property type="project" value="UniProtKB-SubCell"/>
</dbReference>
<dbReference type="SMART" id="SM00327">
    <property type="entry name" value="VWA"/>
    <property type="match status" value="1"/>
</dbReference>
<keyword evidence="3" id="KW-0272">Extracellular matrix</keyword>
<evidence type="ECO:0000256" key="9">
    <source>
        <dbReference type="ARBA" id="ARBA00023180"/>
    </source>
</evidence>
<keyword evidence="5" id="KW-0732">Signal</keyword>
<dbReference type="EMBL" id="BEZZ01000232">
    <property type="protein sequence ID" value="GCC29044.1"/>
    <property type="molecule type" value="Genomic_DNA"/>
</dbReference>
<evidence type="ECO:0000256" key="8">
    <source>
        <dbReference type="ARBA" id="ARBA00023157"/>
    </source>
</evidence>
<accession>A0A401SFB1</accession>
<dbReference type="PANTHER" id="PTHR24020:SF77">
    <property type="entry name" value="VON WILLEBRAND FACTOR A DOMAIN-CONTAINING PROTEIN 1"/>
    <property type="match status" value="1"/>
</dbReference>
<dbReference type="AlphaFoldDB" id="A0A401SFB1"/>
<feature type="domain" description="VWFA" evidence="12">
    <location>
        <begin position="15"/>
        <end position="190"/>
    </location>
</feature>
<evidence type="ECO:0000313" key="15">
    <source>
        <dbReference type="Proteomes" id="UP000287033"/>
    </source>
</evidence>
<keyword evidence="4" id="KW-0597">Phosphoprotein</keyword>
<keyword evidence="2" id="KW-0964">Secreted</keyword>
<evidence type="ECO:0000259" key="12">
    <source>
        <dbReference type="PROSITE" id="PS50234"/>
    </source>
</evidence>
<dbReference type="Gene3D" id="2.60.40.10">
    <property type="entry name" value="Immunoglobulins"/>
    <property type="match status" value="3"/>
</dbReference>
<dbReference type="InterPro" id="IPR050525">
    <property type="entry name" value="ECM_Assembly_Org"/>
</dbReference>
<comment type="subcellular location">
    <subcellularLocation>
        <location evidence="1">Secreted</location>
        <location evidence="1">Extracellular space</location>
        <location evidence="1">Extracellular matrix</location>
        <location evidence="1">Basement membrane</location>
    </subcellularLocation>
</comment>
<evidence type="ECO:0000259" key="13">
    <source>
        <dbReference type="PROSITE" id="PS50853"/>
    </source>
</evidence>
<comment type="function">
    <text evidence="11">Promotes matrix assembly. Involved in the organization of skeletal muscles and in the formation of neuromuscular junctions.</text>
</comment>
<dbReference type="PANTHER" id="PTHR24020">
    <property type="entry name" value="COLLAGEN ALPHA"/>
    <property type="match status" value="1"/>
</dbReference>
<evidence type="ECO:0000256" key="5">
    <source>
        <dbReference type="ARBA" id="ARBA00022729"/>
    </source>
</evidence>
<evidence type="ECO:0000256" key="2">
    <source>
        <dbReference type="ARBA" id="ARBA00022525"/>
    </source>
</evidence>
<evidence type="ECO:0000256" key="10">
    <source>
        <dbReference type="ARBA" id="ARBA00029542"/>
    </source>
</evidence>
<dbReference type="InterPro" id="IPR036465">
    <property type="entry name" value="vWFA_dom_sf"/>
</dbReference>
<keyword evidence="6" id="KW-0677">Repeat</keyword>
<dbReference type="FunFam" id="2.60.40.10:FF:001442">
    <property type="entry name" value="von Willebrand factor A domain containing 1"/>
    <property type="match status" value="1"/>
</dbReference>
<dbReference type="CDD" id="cd00063">
    <property type="entry name" value="FN3"/>
    <property type="match status" value="3"/>
</dbReference>
<dbReference type="InterPro" id="IPR013783">
    <property type="entry name" value="Ig-like_fold"/>
</dbReference>
<evidence type="ECO:0000256" key="1">
    <source>
        <dbReference type="ARBA" id="ARBA00004302"/>
    </source>
</evidence>
<evidence type="ECO:0000313" key="14">
    <source>
        <dbReference type="EMBL" id="GCC29044.1"/>
    </source>
</evidence>
<feature type="non-terminal residue" evidence="14">
    <location>
        <position position="1"/>
    </location>
</feature>
<dbReference type="OMA" id="WMLMCLL"/>
<reference evidence="14 15" key="1">
    <citation type="journal article" date="2018" name="Nat. Ecol. Evol.">
        <title>Shark genomes provide insights into elasmobranch evolution and the origin of vertebrates.</title>
        <authorList>
            <person name="Hara Y"/>
            <person name="Yamaguchi K"/>
            <person name="Onimaru K"/>
            <person name="Kadota M"/>
            <person name="Koyanagi M"/>
            <person name="Keeley SD"/>
            <person name="Tatsumi K"/>
            <person name="Tanaka K"/>
            <person name="Motone F"/>
            <person name="Kageyama Y"/>
            <person name="Nozu R"/>
            <person name="Adachi N"/>
            <person name="Nishimura O"/>
            <person name="Nakagawa R"/>
            <person name="Tanegashima C"/>
            <person name="Kiyatake I"/>
            <person name="Matsumoto R"/>
            <person name="Murakumo K"/>
            <person name="Nishida K"/>
            <person name="Terakita A"/>
            <person name="Kuratani S"/>
            <person name="Sato K"/>
            <person name="Hyodo S Kuraku.S."/>
        </authorList>
    </citation>
    <scope>NUCLEOTIDE SEQUENCE [LARGE SCALE GENOMIC DNA]</scope>
</reference>
<dbReference type="SUPFAM" id="SSF53300">
    <property type="entry name" value="vWA-like"/>
    <property type="match status" value="1"/>
</dbReference>
<feature type="domain" description="Fibronectin type-III" evidence="13">
    <location>
        <begin position="288"/>
        <end position="378"/>
    </location>
</feature>
<evidence type="ECO:0000256" key="3">
    <source>
        <dbReference type="ARBA" id="ARBA00022530"/>
    </source>
</evidence>
<dbReference type="SUPFAM" id="SSF49265">
    <property type="entry name" value="Fibronectin type III"/>
    <property type="match status" value="2"/>
</dbReference>
<proteinExistence type="predicted"/>
<evidence type="ECO:0000256" key="11">
    <source>
        <dbReference type="ARBA" id="ARBA00046169"/>
    </source>
</evidence>
<name>A0A401SFB1_CHIPU</name>
<dbReference type="InterPro" id="IPR036116">
    <property type="entry name" value="FN3_sf"/>
</dbReference>
<feature type="domain" description="Fibronectin type-III" evidence="13">
    <location>
        <begin position="379"/>
        <end position="466"/>
    </location>
</feature>
<dbReference type="InterPro" id="IPR003961">
    <property type="entry name" value="FN3_dom"/>
</dbReference>
<dbReference type="FunFam" id="2.60.40.10:FF:000638">
    <property type="entry name" value="von Willebrand factor A domain-containing 1"/>
    <property type="match status" value="1"/>
</dbReference>
<dbReference type="PRINTS" id="PR00453">
    <property type="entry name" value="VWFADOMAIN"/>
</dbReference>
<gene>
    <name evidence="14" type="ORF">chiPu_0007481</name>
</gene>
<evidence type="ECO:0000256" key="4">
    <source>
        <dbReference type="ARBA" id="ARBA00022553"/>
    </source>
</evidence>
<dbReference type="Pfam" id="PF00092">
    <property type="entry name" value="VWA"/>
    <property type="match status" value="1"/>
</dbReference>
<evidence type="ECO:0000256" key="7">
    <source>
        <dbReference type="ARBA" id="ARBA00022869"/>
    </source>
</evidence>
<organism evidence="14 15">
    <name type="scientific">Chiloscyllium punctatum</name>
    <name type="common">Brownbanded bambooshark</name>
    <name type="synonym">Hemiscyllium punctatum</name>
    <dbReference type="NCBI Taxonomy" id="137246"/>
    <lineage>
        <taxon>Eukaryota</taxon>
        <taxon>Metazoa</taxon>
        <taxon>Chordata</taxon>
        <taxon>Craniata</taxon>
        <taxon>Vertebrata</taxon>
        <taxon>Chondrichthyes</taxon>
        <taxon>Elasmobranchii</taxon>
        <taxon>Galeomorphii</taxon>
        <taxon>Galeoidea</taxon>
        <taxon>Orectolobiformes</taxon>
        <taxon>Hemiscylliidae</taxon>
        <taxon>Chiloscyllium</taxon>
    </lineage>
</organism>
<evidence type="ECO:0000256" key="6">
    <source>
        <dbReference type="ARBA" id="ARBA00022737"/>
    </source>
</evidence>
<keyword evidence="8" id="KW-1015">Disulfide bond</keyword>
<dbReference type="InterPro" id="IPR002035">
    <property type="entry name" value="VWF_A"/>
</dbReference>
<comment type="caution">
    <text evidence="14">The sequence shown here is derived from an EMBL/GenBank/DDBJ whole genome shotgun (WGS) entry which is preliminary data.</text>
</comment>
<feature type="domain" description="Fibronectin type-III" evidence="13">
    <location>
        <begin position="195"/>
        <end position="286"/>
    </location>
</feature>
<dbReference type="Gene3D" id="3.40.50.410">
    <property type="entry name" value="von Willebrand factor, type A domain"/>
    <property type="match status" value="1"/>
</dbReference>
<dbReference type="PROSITE" id="PS50853">
    <property type="entry name" value="FN3"/>
    <property type="match status" value="3"/>
</dbReference>
<keyword evidence="15" id="KW-1185">Reference proteome</keyword>
<dbReference type="STRING" id="137246.A0A401SFB1"/>
<dbReference type="Proteomes" id="UP000287033">
    <property type="component" value="Unassembled WGS sequence"/>
</dbReference>
<dbReference type="SMART" id="SM00060">
    <property type="entry name" value="FN3"/>
    <property type="match status" value="3"/>
</dbReference>
<dbReference type="PROSITE" id="PS50234">
    <property type="entry name" value="VWFA"/>
    <property type="match status" value="1"/>
</dbReference>